<proteinExistence type="inferred from homology"/>
<dbReference type="Gene3D" id="3.90.1150.10">
    <property type="entry name" value="Aspartate Aminotransferase, domain 1"/>
    <property type="match status" value="1"/>
</dbReference>
<evidence type="ECO:0000256" key="3">
    <source>
        <dbReference type="PIRSR" id="PIRSR000390-1"/>
    </source>
</evidence>
<evidence type="ECO:0000256" key="5">
    <source>
        <dbReference type="RuleBase" id="RU004508"/>
    </source>
</evidence>
<dbReference type="GO" id="GO:0000271">
    <property type="term" value="P:polysaccharide biosynthetic process"/>
    <property type="evidence" value="ECO:0007669"/>
    <property type="project" value="TreeGrafter"/>
</dbReference>
<dbReference type="OrthoDB" id="9810913at2"/>
<reference evidence="6 7" key="1">
    <citation type="submission" date="2018-05" db="EMBL/GenBank/DDBJ databases">
        <title>Coraliomargarita sinensis sp. nov., isolated from a marine solar saltern.</title>
        <authorList>
            <person name="Zhou L.Y."/>
        </authorList>
    </citation>
    <scope>NUCLEOTIDE SEQUENCE [LARGE SCALE GENOMIC DNA]</scope>
    <source>
        <strain evidence="6 7">WN38</strain>
    </source>
</reference>
<dbReference type="GO" id="GO:0008483">
    <property type="term" value="F:transaminase activity"/>
    <property type="evidence" value="ECO:0007669"/>
    <property type="project" value="TreeGrafter"/>
</dbReference>
<dbReference type="Proteomes" id="UP000247099">
    <property type="component" value="Unassembled WGS sequence"/>
</dbReference>
<keyword evidence="7" id="KW-1185">Reference proteome</keyword>
<dbReference type="AlphaFoldDB" id="A0A317ZLD7"/>
<organism evidence="6 7">
    <name type="scientific">Coraliomargarita sinensis</name>
    <dbReference type="NCBI Taxonomy" id="2174842"/>
    <lineage>
        <taxon>Bacteria</taxon>
        <taxon>Pseudomonadati</taxon>
        <taxon>Verrucomicrobiota</taxon>
        <taxon>Opitutia</taxon>
        <taxon>Puniceicoccales</taxon>
        <taxon>Coraliomargaritaceae</taxon>
        <taxon>Coraliomargarita</taxon>
    </lineage>
</organism>
<dbReference type="InterPro" id="IPR015421">
    <property type="entry name" value="PyrdxlP-dep_Trfase_major"/>
</dbReference>
<evidence type="ECO:0000313" key="6">
    <source>
        <dbReference type="EMBL" id="PXA04758.1"/>
    </source>
</evidence>
<dbReference type="PANTHER" id="PTHR30244:SF36">
    <property type="entry name" value="3-OXO-GLUCOSE-6-PHOSPHATE:GLUTAMATE AMINOTRANSFERASE"/>
    <property type="match status" value="1"/>
</dbReference>
<feature type="active site" description="Proton acceptor" evidence="3">
    <location>
        <position position="191"/>
    </location>
</feature>
<dbReference type="RefSeq" id="WP_110130564.1">
    <property type="nucleotide sequence ID" value="NZ_QHJQ01000003.1"/>
</dbReference>
<dbReference type="Pfam" id="PF01041">
    <property type="entry name" value="DegT_DnrJ_EryC1"/>
    <property type="match status" value="1"/>
</dbReference>
<feature type="modified residue" description="N6-(pyridoxal phosphate)lysine" evidence="4">
    <location>
        <position position="191"/>
    </location>
</feature>
<dbReference type="FunFam" id="3.40.640.10:FF:000089">
    <property type="entry name" value="Aminotransferase, DegT/DnrJ/EryC1/StrS family"/>
    <property type="match status" value="1"/>
</dbReference>
<dbReference type="InterPro" id="IPR000653">
    <property type="entry name" value="DegT/StrS_aminotransferase"/>
</dbReference>
<dbReference type="InParanoid" id="A0A317ZLD7"/>
<dbReference type="PANTHER" id="PTHR30244">
    <property type="entry name" value="TRANSAMINASE"/>
    <property type="match status" value="1"/>
</dbReference>
<dbReference type="InterPro" id="IPR015424">
    <property type="entry name" value="PyrdxlP-dep_Trfase"/>
</dbReference>
<comment type="similarity">
    <text evidence="2 5">Belongs to the DegT/DnrJ/EryC1 family.</text>
</comment>
<evidence type="ECO:0000256" key="1">
    <source>
        <dbReference type="ARBA" id="ARBA00022898"/>
    </source>
</evidence>
<dbReference type="PIRSF" id="PIRSF000390">
    <property type="entry name" value="PLP_StrS"/>
    <property type="match status" value="1"/>
</dbReference>
<dbReference type="EMBL" id="QHJQ01000003">
    <property type="protein sequence ID" value="PXA04758.1"/>
    <property type="molecule type" value="Genomic_DNA"/>
</dbReference>
<name>A0A317ZLD7_9BACT</name>
<evidence type="ECO:0000256" key="4">
    <source>
        <dbReference type="PIRSR" id="PIRSR000390-2"/>
    </source>
</evidence>
<dbReference type="SUPFAM" id="SSF53383">
    <property type="entry name" value="PLP-dependent transferases"/>
    <property type="match status" value="1"/>
</dbReference>
<comment type="caution">
    <text evidence="6">The sequence shown here is derived from an EMBL/GenBank/DDBJ whole genome shotgun (WGS) entry which is preliminary data.</text>
</comment>
<evidence type="ECO:0000313" key="7">
    <source>
        <dbReference type="Proteomes" id="UP000247099"/>
    </source>
</evidence>
<gene>
    <name evidence="6" type="ORF">DDZ13_06200</name>
</gene>
<accession>A0A317ZLD7</accession>
<dbReference type="InterPro" id="IPR015422">
    <property type="entry name" value="PyrdxlP-dep_Trfase_small"/>
</dbReference>
<keyword evidence="1 4" id="KW-0663">Pyridoxal phosphate</keyword>
<sequence length="386" mass="42658">MSESTIKVPLLDLKPQYEALAADLNAAVSEVVKSQYFILGPEVECFEHGIADYCGVKHAIGVSSGTDALIVAMMAMGIGEGDEVITTPYTFFGTVGSIVRLGAKPVFVDIEPDSFNLDVSRIEAAITPKTRAIAPVHLFGQMAPMQSINRLAREHDLLVIEDAAQAIGAKQNGRPACSFGHIGCLSFFPTKNLGGFGDGGMVVTDDADYASISQQLRNHGMEPKYYHARVGGNFRLDALQAAVLNVKLQHLDRWHEQRRENAALYRQRFEEAGLNREVTQLDSSLERGIVLPSEREGNYHIYNQYVIYSEERDALMAHLKANDVGCEIYYPLALHEQECFRLLAYSKGDFPHAERAAAMSLALPIYPDLSPKMIERVVEVIADFYA</sequence>
<dbReference type="Gene3D" id="3.40.640.10">
    <property type="entry name" value="Type I PLP-dependent aspartate aminotransferase-like (Major domain)"/>
    <property type="match status" value="1"/>
</dbReference>
<dbReference type="GO" id="GO:0030170">
    <property type="term" value="F:pyridoxal phosphate binding"/>
    <property type="evidence" value="ECO:0007669"/>
    <property type="project" value="UniProtKB-ARBA"/>
</dbReference>
<protein>
    <submittedName>
        <fullName evidence="6">Transcriptional regulator</fullName>
    </submittedName>
</protein>
<evidence type="ECO:0000256" key="2">
    <source>
        <dbReference type="ARBA" id="ARBA00037999"/>
    </source>
</evidence>
<dbReference type="CDD" id="cd00616">
    <property type="entry name" value="AHBA_syn"/>
    <property type="match status" value="1"/>
</dbReference>